<evidence type="ECO:0000313" key="1">
    <source>
        <dbReference type="EMBL" id="SUB86519.1"/>
    </source>
</evidence>
<dbReference type="EMBL" id="UGTM01000001">
    <property type="protein sequence ID" value="SUB86519.1"/>
    <property type="molecule type" value="Genomic_DNA"/>
</dbReference>
<gene>
    <name evidence="1" type="ORF">NCTC13067_00158</name>
</gene>
<accession>A0A379E1R5</accession>
<proteinExistence type="predicted"/>
<organism evidence="1 2">
    <name type="scientific">Prevotella denticola</name>
    <dbReference type="NCBI Taxonomy" id="28129"/>
    <lineage>
        <taxon>Bacteria</taxon>
        <taxon>Pseudomonadati</taxon>
        <taxon>Bacteroidota</taxon>
        <taxon>Bacteroidia</taxon>
        <taxon>Bacteroidales</taxon>
        <taxon>Prevotellaceae</taxon>
        <taxon>Prevotella</taxon>
    </lineage>
</organism>
<name>A0A379E1R5_9BACT</name>
<sequence>MLLRSAKISISLLRYFPISLFNLFPKYRDFSFIAYLPLFSKLYFCADKSVTDLTKSGNGVATHVKEPTKRET</sequence>
<dbReference type="AlphaFoldDB" id="A0A379E1R5"/>
<reference evidence="1 2" key="1">
    <citation type="submission" date="2018-06" db="EMBL/GenBank/DDBJ databases">
        <authorList>
            <consortium name="Pathogen Informatics"/>
            <person name="Doyle S."/>
        </authorList>
    </citation>
    <scope>NUCLEOTIDE SEQUENCE [LARGE SCALE GENOMIC DNA]</scope>
    <source>
        <strain evidence="1 2">NCTC13067</strain>
    </source>
</reference>
<evidence type="ECO:0000313" key="2">
    <source>
        <dbReference type="Proteomes" id="UP000255469"/>
    </source>
</evidence>
<dbReference type="Proteomes" id="UP000255469">
    <property type="component" value="Unassembled WGS sequence"/>
</dbReference>
<protein>
    <submittedName>
        <fullName evidence="1">Uncharacterized protein</fullName>
    </submittedName>
</protein>